<feature type="domain" description="Phosphatidylglycerol lysyltransferase C-terminal" evidence="8">
    <location>
        <begin position="366"/>
        <end position="630"/>
    </location>
</feature>
<evidence type="ECO:0000256" key="1">
    <source>
        <dbReference type="ARBA" id="ARBA00004651"/>
    </source>
</evidence>
<dbReference type="EC" id="2.3.2.3" evidence="9"/>
<dbReference type="InterPro" id="IPR051211">
    <property type="entry name" value="PG_lysyltransferase"/>
</dbReference>
<dbReference type="EMBL" id="FWFS01000006">
    <property type="protein sequence ID" value="SLN46449.1"/>
    <property type="molecule type" value="Genomic_DNA"/>
</dbReference>
<evidence type="ECO:0000256" key="3">
    <source>
        <dbReference type="ARBA" id="ARBA00022692"/>
    </source>
</evidence>
<feature type="transmembrane region" description="Helical" evidence="7">
    <location>
        <begin position="83"/>
        <end position="103"/>
    </location>
</feature>
<dbReference type="RefSeq" id="WP_085836607.1">
    <property type="nucleotide sequence ID" value="NZ_FWFS01000006.1"/>
</dbReference>
<evidence type="ECO:0000256" key="5">
    <source>
        <dbReference type="ARBA" id="ARBA00023136"/>
    </source>
</evidence>
<feature type="transmembrane region" description="Helical" evidence="7">
    <location>
        <begin position="193"/>
        <end position="213"/>
    </location>
</feature>
<feature type="transmembrane region" description="Helical" evidence="7">
    <location>
        <begin position="44"/>
        <end position="63"/>
    </location>
</feature>
<proteinExistence type="predicted"/>
<feature type="compositionally biased region" description="Low complexity" evidence="6">
    <location>
        <begin position="12"/>
        <end position="24"/>
    </location>
</feature>
<keyword evidence="9" id="KW-0012">Acyltransferase</keyword>
<evidence type="ECO:0000313" key="9">
    <source>
        <dbReference type="EMBL" id="SLN46449.1"/>
    </source>
</evidence>
<dbReference type="Proteomes" id="UP000193862">
    <property type="component" value="Unassembled WGS sequence"/>
</dbReference>
<dbReference type="GO" id="GO:0055091">
    <property type="term" value="P:phospholipid homeostasis"/>
    <property type="evidence" value="ECO:0007669"/>
    <property type="project" value="TreeGrafter"/>
</dbReference>
<feature type="compositionally biased region" description="Pro residues" evidence="6">
    <location>
        <begin position="667"/>
        <end position="677"/>
    </location>
</feature>
<keyword evidence="4 7" id="KW-1133">Transmembrane helix</keyword>
<name>A0A1Y5SS21_9RHOB</name>
<accession>A0A1Y5SS21</accession>
<dbReference type="OrthoDB" id="145485at2"/>
<keyword evidence="5 7" id="KW-0472">Membrane</keyword>
<keyword evidence="10" id="KW-1185">Reference proteome</keyword>
<keyword evidence="3 7" id="KW-0812">Transmembrane</keyword>
<feature type="transmembrane region" description="Helical" evidence="7">
    <location>
        <begin position="298"/>
        <end position="323"/>
    </location>
</feature>
<dbReference type="SUPFAM" id="SSF55729">
    <property type="entry name" value="Acyl-CoA N-acyltransferases (Nat)"/>
    <property type="match status" value="1"/>
</dbReference>
<evidence type="ECO:0000313" key="10">
    <source>
        <dbReference type="Proteomes" id="UP000193862"/>
    </source>
</evidence>
<protein>
    <submittedName>
        <fullName evidence="9">Phosphatidylglycerol lysyltransferase</fullName>
        <ecNumber evidence="9">2.3.2.3</ecNumber>
    </submittedName>
</protein>
<dbReference type="InterPro" id="IPR024320">
    <property type="entry name" value="LPG_synthase_C"/>
</dbReference>
<feature type="transmembrane region" description="Helical" evidence="7">
    <location>
        <begin position="124"/>
        <end position="146"/>
    </location>
</feature>
<evidence type="ECO:0000256" key="2">
    <source>
        <dbReference type="ARBA" id="ARBA00022475"/>
    </source>
</evidence>
<gene>
    <name evidence="9" type="primary">mprF_2</name>
    <name evidence="9" type="ORF">AQS8620_01922</name>
</gene>
<sequence length="707" mass="75237">MDSTGQHRASARADTAAAPEAAHAPNIASKAAPSRLWIKAARGIALRQALPLILALGVALLLADRLAHVDLAKVRAAMATVSARQWALAAVTAAISLAAASRYDAVMHRQLGTGISMRAAHKSGFVAIALSQALGFGAVTGAVMRWRMLREWGFWQSIRFSAAVALSFIAGWAVVAGALALISHVELVWAKSLAFAALTLFGAMVAISIWPPAALARLPLPSVRALMAVIGLAAVDTIFAGLTLYILMPPALSIGIVHLVTTYVFALGAGLLGNTPGGIGPFEVTLMTLLPTVATETLLAGVVAFRLLYYALPACIAAILALIGPRASARCDRPHLAPAPRSPFLPPRIEAQLYASKRAEVNLLRAREFSLLTGSDARALGLAAPVGQTLVMLSDPIDAAACRTEIRTALATAAKTRFRMPALYKVGNRMALSARQAGWKVVPIAREAWLAPATFSPEGPQRRQLRRLLAKAEKSGLTITQAPRDLPLADMSGVAAEWKKTRGGERGFSMGTWCPDYAACQRVFLGYVEDRLVAFVSFHETRNEWTLDLMRSADTAPDGTMQALITHAICAARTHGCPRVSLAATPWDGVDANPVLARIRQKFLNKSNAAGLKRFKAAFAPNWETLYICAPNTLALAVASVDILRRVTARARHPDAPIFARRKAGPAPTPQSFPPLDPVGRGPQDQIAQWGLPPDSPPQEDSDTQAA</sequence>
<feature type="compositionally biased region" description="Acidic residues" evidence="6">
    <location>
        <begin position="698"/>
        <end position="707"/>
    </location>
</feature>
<evidence type="ECO:0000256" key="7">
    <source>
        <dbReference type="SAM" id="Phobius"/>
    </source>
</evidence>
<feature type="region of interest" description="Disordered" evidence="6">
    <location>
        <begin position="657"/>
        <end position="707"/>
    </location>
</feature>
<comment type="subcellular location">
    <subcellularLocation>
        <location evidence="1">Cell membrane</location>
        <topology evidence="1">Multi-pass membrane protein</topology>
    </subcellularLocation>
</comment>
<dbReference type="Pfam" id="PF09924">
    <property type="entry name" value="LPG_synthase_C"/>
    <property type="match status" value="1"/>
</dbReference>
<reference evidence="9 10" key="1">
    <citation type="submission" date="2017-03" db="EMBL/GenBank/DDBJ databases">
        <authorList>
            <person name="Afonso C.L."/>
            <person name="Miller P.J."/>
            <person name="Scott M.A."/>
            <person name="Spackman E."/>
            <person name="Goraichik I."/>
            <person name="Dimitrov K.M."/>
            <person name="Suarez D.L."/>
            <person name="Swayne D.E."/>
        </authorList>
    </citation>
    <scope>NUCLEOTIDE SEQUENCE [LARGE SCALE GENOMIC DNA]</scope>
    <source>
        <strain evidence="9 10">CECT 8620</strain>
    </source>
</reference>
<organism evidence="9 10">
    <name type="scientific">Aquimixticola soesokkakensis</name>
    <dbReference type="NCBI Taxonomy" id="1519096"/>
    <lineage>
        <taxon>Bacteria</taxon>
        <taxon>Pseudomonadati</taxon>
        <taxon>Pseudomonadota</taxon>
        <taxon>Alphaproteobacteria</taxon>
        <taxon>Rhodobacterales</taxon>
        <taxon>Paracoccaceae</taxon>
        <taxon>Aquimixticola</taxon>
    </lineage>
</organism>
<feature type="region of interest" description="Disordered" evidence="6">
    <location>
        <begin position="1"/>
        <end position="24"/>
    </location>
</feature>
<dbReference type="PANTHER" id="PTHR34697">
    <property type="entry name" value="PHOSPHATIDYLGLYCEROL LYSYLTRANSFERASE"/>
    <property type="match status" value="1"/>
</dbReference>
<evidence type="ECO:0000256" key="4">
    <source>
        <dbReference type="ARBA" id="ARBA00022989"/>
    </source>
</evidence>
<dbReference type="AlphaFoldDB" id="A0A1Y5SS21"/>
<evidence type="ECO:0000256" key="6">
    <source>
        <dbReference type="SAM" id="MobiDB-lite"/>
    </source>
</evidence>
<keyword evidence="2" id="KW-1003">Cell membrane</keyword>
<feature type="transmembrane region" description="Helical" evidence="7">
    <location>
        <begin position="225"/>
        <end position="247"/>
    </location>
</feature>
<feature type="transmembrane region" description="Helical" evidence="7">
    <location>
        <begin position="254"/>
        <end position="273"/>
    </location>
</feature>
<dbReference type="GO" id="GO:0050071">
    <property type="term" value="F:phosphatidylglycerol lysyltransferase activity"/>
    <property type="evidence" value="ECO:0007669"/>
    <property type="project" value="UniProtKB-EC"/>
</dbReference>
<keyword evidence="9" id="KW-0808">Transferase</keyword>
<dbReference type="PANTHER" id="PTHR34697:SF2">
    <property type="entry name" value="PHOSPHATIDYLGLYCEROL LYSYLTRANSFERASE"/>
    <property type="match status" value="1"/>
</dbReference>
<dbReference type="GO" id="GO:0005886">
    <property type="term" value="C:plasma membrane"/>
    <property type="evidence" value="ECO:0007669"/>
    <property type="project" value="UniProtKB-SubCell"/>
</dbReference>
<dbReference type="InterPro" id="IPR016181">
    <property type="entry name" value="Acyl_CoA_acyltransferase"/>
</dbReference>
<evidence type="ECO:0000259" key="8">
    <source>
        <dbReference type="Pfam" id="PF09924"/>
    </source>
</evidence>
<feature type="transmembrane region" description="Helical" evidence="7">
    <location>
        <begin position="158"/>
        <end position="181"/>
    </location>
</feature>